<evidence type="ECO:0000259" key="11">
    <source>
        <dbReference type="Pfam" id="PF01259"/>
    </source>
</evidence>
<proteinExistence type="inferred from homology"/>
<dbReference type="Gene3D" id="1.10.240.10">
    <property type="entry name" value="Tyrosyl-Transfer RNA Synthetase"/>
    <property type="match status" value="1"/>
</dbReference>
<dbReference type="PROSITE" id="PS01057">
    <property type="entry name" value="SAICAR_SYNTHETASE_1"/>
    <property type="match status" value="1"/>
</dbReference>
<dbReference type="Proteomes" id="UP001329825">
    <property type="component" value="Chromosome 4"/>
</dbReference>
<keyword evidence="4 9" id="KW-0547">Nucleotide-binding</keyword>
<dbReference type="InterPro" id="IPR002307">
    <property type="entry name" value="Tyr-tRNA-ligase"/>
</dbReference>
<dbReference type="CDD" id="cd01414">
    <property type="entry name" value="SAICAR_synt_Sc"/>
    <property type="match status" value="1"/>
</dbReference>
<feature type="region of interest" description="Disordered" evidence="10">
    <location>
        <begin position="401"/>
        <end position="432"/>
    </location>
</feature>
<dbReference type="NCBIfam" id="TIGR00234">
    <property type="entry name" value="tyrS"/>
    <property type="match status" value="1"/>
</dbReference>
<comment type="catalytic activity">
    <reaction evidence="9">
        <text>tRNA(Tyr) + L-tyrosine + ATP = L-tyrosyl-tRNA(Tyr) + AMP + diphosphate + H(+)</text>
        <dbReference type="Rhea" id="RHEA:10220"/>
        <dbReference type="Rhea" id="RHEA-COMP:9706"/>
        <dbReference type="Rhea" id="RHEA-COMP:9707"/>
        <dbReference type="ChEBI" id="CHEBI:15378"/>
        <dbReference type="ChEBI" id="CHEBI:30616"/>
        <dbReference type="ChEBI" id="CHEBI:33019"/>
        <dbReference type="ChEBI" id="CHEBI:58315"/>
        <dbReference type="ChEBI" id="CHEBI:78442"/>
        <dbReference type="ChEBI" id="CHEBI:78536"/>
        <dbReference type="ChEBI" id="CHEBI:456215"/>
        <dbReference type="EC" id="6.1.1.1"/>
    </reaction>
</comment>
<evidence type="ECO:0000313" key="13">
    <source>
        <dbReference type="Proteomes" id="UP001329825"/>
    </source>
</evidence>
<keyword evidence="7 9" id="KW-0648">Protein biosynthesis</keyword>
<dbReference type="Gene3D" id="3.30.200.20">
    <property type="entry name" value="Phosphorylase Kinase, domain 1"/>
    <property type="match status" value="1"/>
</dbReference>
<dbReference type="InterPro" id="IPR028923">
    <property type="entry name" value="SAICAR_synt/ADE2_N"/>
</dbReference>
<evidence type="ECO:0000256" key="9">
    <source>
        <dbReference type="RuleBase" id="RU361234"/>
    </source>
</evidence>
<dbReference type="HAMAP" id="MF_00137">
    <property type="entry name" value="SAICAR_synth"/>
    <property type="match status" value="1"/>
</dbReference>
<evidence type="ECO:0000256" key="10">
    <source>
        <dbReference type="SAM" id="MobiDB-lite"/>
    </source>
</evidence>
<dbReference type="InterPro" id="IPR002305">
    <property type="entry name" value="aa-tRNA-synth_Ic"/>
</dbReference>
<evidence type="ECO:0000256" key="2">
    <source>
        <dbReference type="ARBA" id="ARBA00010190"/>
    </source>
</evidence>
<dbReference type="SUPFAM" id="SSF52374">
    <property type="entry name" value="Nucleotidylyl transferase"/>
    <property type="match status" value="1"/>
</dbReference>
<keyword evidence="6 9" id="KW-0067">ATP-binding</keyword>
<evidence type="ECO:0000256" key="5">
    <source>
        <dbReference type="ARBA" id="ARBA00022755"/>
    </source>
</evidence>
<keyword evidence="13" id="KW-1185">Reference proteome</keyword>
<dbReference type="NCBIfam" id="TIGR00081">
    <property type="entry name" value="purC"/>
    <property type="match status" value="1"/>
</dbReference>
<evidence type="ECO:0000313" key="12">
    <source>
        <dbReference type="EMBL" id="WRT66226.1"/>
    </source>
</evidence>
<evidence type="ECO:0000256" key="4">
    <source>
        <dbReference type="ARBA" id="ARBA00022741"/>
    </source>
</evidence>
<keyword evidence="8 9" id="KW-0030">Aminoacyl-tRNA synthetase</keyword>
<dbReference type="Gene3D" id="3.40.50.620">
    <property type="entry name" value="HUPs"/>
    <property type="match status" value="1"/>
</dbReference>
<keyword evidence="3 9" id="KW-0436">Ligase</keyword>
<dbReference type="PRINTS" id="PR01040">
    <property type="entry name" value="TRNASYNTHTYR"/>
</dbReference>
<feature type="compositionally biased region" description="Basic and acidic residues" evidence="10">
    <location>
        <begin position="418"/>
        <end position="432"/>
    </location>
</feature>
<gene>
    <name evidence="12" type="ORF">IL334_003179</name>
</gene>
<evidence type="ECO:0000256" key="7">
    <source>
        <dbReference type="ARBA" id="ARBA00022917"/>
    </source>
</evidence>
<dbReference type="RefSeq" id="XP_062790966.1">
    <property type="nucleotide sequence ID" value="XM_062934915.1"/>
</dbReference>
<evidence type="ECO:0000256" key="1">
    <source>
        <dbReference type="ARBA" id="ARBA00004672"/>
    </source>
</evidence>
<dbReference type="EC" id="6.1.1.1" evidence="9"/>
<dbReference type="Gene3D" id="3.30.470.20">
    <property type="entry name" value="ATP-grasp fold, B domain"/>
    <property type="match status" value="1"/>
</dbReference>
<dbReference type="PANTHER" id="PTHR43700:SF1">
    <property type="entry name" value="PHOSPHORIBOSYLAMINOIMIDAZOLE-SUCCINOCARBOXAMIDE SYNTHASE"/>
    <property type="match status" value="1"/>
</dbReference>
<dbReference type="Pfam" id="PF00579">
    <property type="entry name" value="tRNA-synt_1b"/>
    <property type="match status" value="1"/>
</dbReference>
<comment type="similarity">
    <text evidence="9">Belongs to the class-I aminoacyl-tRNA synthetase family.</text>
</comment>
<evidence type="ECO:0000256" key="3">
    <source>
        <dbReference type="ARBA" id="ARBA00022598"/>
    </source>
</evidence>
<dbReference type="GeneID" id="87955310"/>
<dbReference type="InterPro" id="IPR001636">
    <property type="entry name" value="SAICAR_synth"/>
</dbReference>
<reference evidence="12 13" key="1">
    <citation type="submission" date="2024-01" db="EMBL/GenBank/DDBJ databases">
        <title>Comparative genomics of Cryptococcus and Kwoniella reveals pathogenesis evolution and contrasting modes of karyotype evolution via chromosome fusion or intercentromeric recombination.</title>
        <authorList>
            <person name="Coelho M.A."/>
            <person name="David-Palma M."/>
            <person name="Shea T."/>
            <person name="Bowers K."/>
            <person name="McGinley-Smith S."/>
            <person name="Mohammad A.W."/>
            <person name="Gnirke A."/>
            <person name="Yurkov A.M."/>
            <person name="Nowrousian M."/>
            <person name="Sun S."/>
            <person name="Cuomo C.A."/>
            <person name="Heitman J."/>
        </authorList>
    </citation>
    <scope>NUCLEOTIDE SEQUENCE [LARGE SCALE GENOMIC DNA]</scope>
    <source>
        <strain evidence="12">CBS 11374</strain>
    </source>
</reference>
<dbReference type="PROSITE" id="PS01058">
    <property type="entry name" value="SAICAR_SYNTHETASE_2"/>
    <property type="match status" value="1"/>
</dbReference>
<dbReference type="EMBL" id="CP141884">
    <property type="protein sequence ID" value="WRT66226.1"/>
    <property type="molecule type" value="Genomic_DNA"/>
</dbReference>
<comment type="pathway">
    <text evidence="1">Purine metabolism; IMP biosynthesis via de novo pathway; 5-amino-1-(5-phospho-D-ribosyl)imidazole-4-carboxamide from 5-amino-1-(5-phospho-D-ribosyl)imidazole-4-carboxylate: step 1/2.</text>
</comment>
<feature type="region of interest" description="Disordered" evidence="10">
    <location>
        <begin position="825"/>
        <end position="852"/>
    </location>
</feature>
<organism evidence="12 13">
    <name type="scientific">Kwoniella shivajii</name>
    <dbReference type="NCBI Taxonomy" id="564305"/>
    <lineage>
        <taxon>Eukaryota</taxon>
        <taxon>Fungi</taxon>
        <taxon>Dikarya</taxon>
        <taxon>Basidiomycota</taxon>
        <taxon>Agaricomycotina</taxon>
        <taxon>Tremellomycetes</taxon>
        <taxon>Tremellales</taxon>
        <taxon>Cryptococcaceae</taxon>
        <taxon>Kwoniella</taxon>
    </lineage>
</organism>
<keyword evidence="5" id="KW-0658">Purine biosynthesis</keyword>
<evidence type="ECO:0000256" key="8">
    <source>
        <dbReference type="ARBA" id="ARBA00023146"/>
    </source>
</evidence>
<dbReference type="NCBIfam" id="NF010568">
    <property type="entry name" value="PRK13961.1"/>
    <property type="match status" value="1"/>
</dbReference>
<dbReference type="InterPro" id="IPR018236">
    <property type="entry name" value="SAICAR_synthetase_CS"/>
</dbReference>
<accession>A0ABZ1CX67</accession>
<dbReference type="InterPro" id="IPR014729">
    <property type="entry name" value="Rossmann-like_a/b/a_fold"/>
</dbReference>
<sequence length="864" mass="94712">MAEPAFTQEVAEKTSTIALSPEKEAVYERITRTLQEYTGGDIIRKVLADGEVPRAYWGSATTGRPHIAYCVPLVKIADFLTAGVHVKILLAGKLFSAQFDKNLHAFLDASKSTLQTVQYRVKYYSKLLKTVFTVLGVPVDKLEFVTGTSYQLKADYTLDVYKFHALTSTREAEHAGADVVKESESPLMSSLLYPGLQALDEQYLDVHFQFGGVDQRKIFMYAAHFLPRLGYAKRAHLMNAMVPGLSGGKMSSSDPRSKIDFLDSAAEVKSKIKAALCPPGEVENNGVLAFIKAVLIPISALRIEQAFNKGENAPVGEGSFVNVGAPDGTLFSITRPEKFGGDIHFSSYEELEKAYVAEQVHPGDLKSGVTDALINLLAPIRKAFDEDEEWQEVERLAYPDQSAAPPIADKKVKKKDVRKSAPTEEERAALRAAKEKEKAEKAAAKATAEGHPLKAAQVQRASQAAIDVQPASVASGSGSSTSCITTTNLPKLKLLAKGKVRDIYALPAPEDQDKLLFVATDRMSAFDVIMNNGIPSKGITLTTLSLFWFDKLKEVIPNHVLTPSPSTCLASPADAWSEFPRSLDEYRDQLEGRSMIVKKCEVVKIEAIVRGYITGSAWSEYKKSQTVHGIEMPAGLVESQKLPKPLFTPSTKADLGDHDENIHPDKVKDICGPELAEQIERVALRLYTEASDYAVQRGLILADTKFEFGLLPDSSSPTGSKLILIDEVLTPDSSRYWAFDAYVPGQPQASFDKQYLRDWLIQGGLKAKEDVTLPEHVVSETRSKYEEARDRVMSLGKFAKHGKIGTQAGDENLSLQTDQVEDAIQEESGKTGKHGKIGVKAGDEDLPLQTDQVEDAIKQESKAL</sequence>
<dbReference type="Pfam" id="PF01259">
    <property type="entry name" value="SAICAR_synt"/>
    <property type="match status" value="1"/>
</dbReference>
<feature type="domain" description="SAICAR synthetase/ADE2 N-terminal" evidence="11">
    <location>
        <begin position="495"/>
        <end position="770"/>
    </location>
</feature>
<dbReference type="SUPFAM" id="SSF56104">
    <property type="entry name" value="SAICAR synthase-like"/>
    <property type="match status" value="1"/>
</dbReference>
<protein>
    <recommendedName>
        <fullName evidence="9">Tyrosine--tRNA ligase</fullName>
        <ecNumber evidence="9">6.1.1.1</ecNumber>
    </recommendedName>
    <alternativeName>
        <fullName evidence="9">Tyrosyl-tRNA synthetase</fullName>
    </alternativeName>
</protein>
<name>A0ABZ1CX67_9TREE</name>
<dbReference type="PANTHER" id="PTHR43700">
    <property type="entry name" value="PHOSPHORIBOSYLAMINOIMIDAZOLE-SUCCINOCARBOXAMIDE SYNTHASE"/>
    <property type="match status" value="1"/>
</dbReference>
<comment type="similarity">
    <text evidence="2">Belongs to the SAICAR synthetase family.</text>
</comment>
<evidence type="ECO:0000256" key="6">
    <source>
        <dbReference type="ARBA" id="ARBA00022840"/>
    </source>
</evidence>